<organism evidence="1 2">
    <name type="scientific">Amborella trichopoda</name>
    <dbReference type="NCBI Taxonomy" id="13333"/>
    <lineage>
        <taxon>Eukaryota</taxon>
        <taxon>Viridiplantae</taxon>
        <taxon>Streptophyta</taxon>
        <taxon>Embryophyta</taxon>
        <taxon>Tracheophyta</taxon>
        <taxon>Spermatophyta</taxon>
        <taxon>Magnoliopsida</taxon>
        <taxon>Amborellales</taxon>
        <taxon>Amborellaceae</taxon>
        <taxon>Amborella</taxon>
    </lineage>
</organism>
<dbReference type="EMBL" id="KI392350">
    <property type="protein sequence ID" value="ERN17451.1"/>
    <property type="molecule type" value="Genomic_DNA"/>
</dbReference>
<protein>
    <submittedName>
        <fullName evidence="1">Uncharacterized protein</fullName>
    </submittedName>
</protein>
<dbReference type="AlphaFoldDB" id="U5CVU8"/>
<keyword evidence="2" id="KW-1185">Reference proteome</keyword>
<dbReference type="Proteomes" id="UP000017836">
    <property type="component" value="Unassembled WGS sequence"/>
</dbReference>
<sequence length="90" mass="10247">MPLLSEKHVFPDGILTGELASTDRHSEILDARQEFKVVEVRVEEFKAQSMMVKVCHQAMLESVARAKAFLRLKKKSVSRKRASQIRSLHG</sequence>
<dbReference type="Gramene" id="ERN17451">
    <property type="protein sequence ID" value="ERN17451"/>
    <property type="gene ID" value="AMTR_s00037p00238360"/>
</dbReference>
<reference evidence="2" key="1">
    <citation type="journal article" date="2013" name="Science">
        <title>The Amborella genome and the evolution of flowering plants.</title>
        <authorList>
            <consortium name="Amborella Genome Project"/>
        </authorList>
    </citation>
    <scope>NUCLEOTIDE SEQUENCE [LARGE SCALE GENOMIC DNA]</scope>
</reference>
<accession>U5CVU8</accession>
<evidence type="ECO:0000313" key="1">
    <source>
        <dbReference type="EMBL" id="ERN17451.1"/>
    </source>
</evidence>
<proteinExistence type="predicted"/>
<dbReference type="HOGENOM" id="CLU_2443779_0_0_1"/>
<name>U5CVU8_AMBTC</name>
<gene>
    <name evidence="1" type="ORF">AMTR_s00037p00238360</name>
</gene>
<evidence type="ECO:0000313" key="2">
    <source>
        <dbReference type="Proteomes" id="UP000017836"/>
    </source>
</evidence>